<evidence type="ECO:0000313" key="1">
    <source>
        <dbReference type="EMBL" id="EMY06293.1"/>
    </source>
</evidence>
<gene>
    <name evidence="1" type="ORF">LEP1GSC029_3167</name>
</gene>
<organism evidence="1 2">
    <name type="scientific">Leptospira interrogans str. 2002000626</name>
    <dbReference type="NCBI Taxonomy" id="996803"/>
    <lineage>
        <taxon>Bacteria</taxon>
        <taxon>Pseudomonadati</taxon>
        <taxon>Spirochaetota</taxon>
        <taxon>Spirochaetia</taxon>
        <taxon>Leptospirales</taxon>
        <taxon>Leptospiraceae</taxon>
        <taxon>Leptospira</taxon>
    </lineage>
</organism>
<reference evidence="1 2" key="1">
    <citation type="submission" date="2013-02" db="EMBL/GenBank/DDBJ databases">
        <authorList>
            <person name="Harkins D.M."/>
            <person name="Durkin A.S."/>
            <person name="Brinkac L.M."/>
            <person name="Haft D.H."/>
            <person name="Selengut J.D."/>
            <person name="Sanka R."/>
            <person name="DePew J."/>
            <person name="Purushe J."/>
            <person name="Whelen A.C."/>
            <person name="Vinetz J.M."/>
            <person name="Sutton G.G."/>
            <person name="Nierman W.C."/>
            <person name="Fouts D.E."/>
        </authorList>
    </citation>
    <scope>NUCLEOTIDE SEQUENCE [LARGE SCALE GENOMIC DNA]</scope>
    <source>
        <strain evidence="1 2">2002000626</strain>
    </source>
</reference>
<accession>A0A829D5H2</accession>
<comment type="caution">
    <text evidence="1">The sequence shown here is derived from an EMBL/GenBank/DDBJ whole genome shotgun (WGS) entry which is preliminary data.</text>
</comment>
<dbReference type="EMBL" id="AFJL02000046">
    <property type="protein sequence ID" value="EMY06293.1"/>
    <property type="molecule type" value="Genomic_DNA"/>
</dbReference>
<protein>
    <submittedName>
        <fullName evidence="1">Uncharacterized protein</fullName>
    </submittedName>
</protein>
<evidence type="ECO:0000313" key="2">
    <source>
        <dbReference type="Proteomes" id="UP000012329"/>
    </source>
</evidence>
<name>A0A829D5H2_LEPIR</name>
<dbReference type="AlphaFoldDB" id="A0A829D5H2"/>
<dbReference type="Proteomes" id="UP000012329">
    <property type="component" value="Unassembled WGS sequence"/>
</dbReference>
<proteinExistence type="predicted"/>
<sequence length="152" mass="17397">MNEGRERTIHRALERLQKADILKKYRISSYLNAELINSKYGKKTELRESLSRVAYSSDRSVGLELQLIKHFISDTTGLWTVTELSLLLARPSATIQHNLNLLADHGLVMKHAVENMKHKTNPVQFKLAPAYSMNLSSEKPRILKTIKETINQ</sequence>